<protein>
    <recommendedName>
        <fullName evidence="3">Transposase</fullName>
    </recommendedName>
</protein>
<accession>A0A6I2UED7</accession>
<keyword evidence="2" id="KW-1185">Reference proteome</keyword>
<dbReference type="Proteomes" id="UP000433181">
    <property type="component" value="Unassembled WGS sequence"/>
</dbReference>
<dbReference type="GeneID" id="96777368"/>
<gene>
    <name evidence="1" type="ORF">FYJ84_00390</name>
</gene>
<dbReference type="EMBL" id="VUNR01000001">
    <property type="protein sequence ID" value="MSU07462.1"/>
    <property type="molecule type" value="Genomic_DNA"/>
</dbReference>
<reference evidence="1 2" key="1">
    <citation type="submission" date="2019-08" db="EMBL/GenBank/DDBJ databases">
        <title>In-depth cultivation of the pig gut microbiome towards novel bacterial diversity and tailored functional studies.</title>
        <authorList>
            <person name="Wylensek D."/>
            <person name="Hitch T.C.A."/>
            <person name="Clavel T."/>
        </authorList>
    </citation>
    <scope>NUCLEOTIDE SEQUENCE [LARGE SCALE GENOMIC DNA]</scope>
    <source>
        <strain evidence="1 2">WCA-693-APC-5D-A</strain>
    </source>
</reference>
<proteinExistence type="predicted"/>
<evidence type="ECO:0008006" key="3">
    <source>
        <dbReference type="Google" id="ProtNLM"/>
    </source>
</evidence>
<organism evidence="1 2">
    <name type="scientific">Anaerovibrio slackiae</name>
    <dbReference type="NCBI Taxonomy" id="2652309"/>
    <lineage>
        <taxon>Bacteria</taxon>
        <taxon>Bacillati</taxon>
        <taxon>Bacillota</taxon>
        <taxon>Negativicutes</taxon>
        <taxon>Selenomonadales</taxon>
        <taxon>Selenomonadaceae</taxon>
        <taxon>Anaerovibrio</taxon>
    </lineage>
</organism>
<dbReference type="AlphaFoldDB" id="A0A6I2UED7"/>
<name>A0A6I2UED7_9FIRM</name>
<evidence type="ECO:0000313" key="1">
    <source>
        <dbReference type="EMBL" id="MSU07462.1"/>
    </source>
</evidence>
<dbReference type="RefSeq" id="WP_154405021.1">
    <property type="nucleotide sequence ID" value="NZ_VUNR01000001.1"/>
</dbReference>
<evidence type="ECO:0000313" key="2">
    <source>
        <dbReference type="Proteomes" id="UP000433181"/>
    </source>
</evidence>
<comment type="caution">
    <text evidence="1">The sequence shown here is derived from an EMBL/GenBank/DDBJ whole genome shotgun (WGS) entry which is preliminary data.</text>
</comment>
<sequence>MCEVLDRVESRGMARGEARGKILGVQSTLVSLVKKNLLSIRDAASEAGMSEEAFKKLAGFV</sequence>